<proteinExistence type="predicted"/>
<name>A0AAV8VHB2_9CUCU</name>
<accession>A0AAV8VHB2</accession>
<gene>
    <name evidence="1" type="ORF">NQ315_017081</name>
</gene>
<dbReference type="Proteomes" id="UP001159042">
    <property type="component" value="Unassembled WGS sequence"/>
</dbReference>
<sequence>MSLYLAHSSFLMVFMSSPSIVLSPTKKIKRKVGAKSSWSTATFFECGRFAAAAEESLQNPVPDCQCWSLKIATRTDSLLILMSRSLSYKWLRNLHNYLRRKNTPTLQSRSYITKASNAVLGSKLCCAALQPEERTKISVEDGLREACQNGNIAILSLMDQLKEFVVIICREYRNCLAKQIEITEVASNIGPESEKWDELPQYRILADELYNELNDYMTVFNTIGQMTDDESMKSFVNKEQLNLITAKYKILEAVLQKEFALNKEVELKLLVIKRDSILKGVN</sequence>
<keyword evidence="2" id="KW-1185">Reference proteome</keyword>
<reference evidence="1 2" key="1">
    <citation type="journal article" date="2023" name="Insect Mol. Biol.">
        <title>Genome sequencing provides insights into the evolution of gene families encoding plant cell wall-degrading enzymes in longhorned beetles.</title>
        <authorList>
            <person name="Shin N.R."/>
            <person name="Okamura Y."/>
            <person name="Kirsch R."/>
            <person name="Pauchet Y."/>
        </authorList>
    </citation>
    <scope>NUCLEOTIDE SEQUENCE [LARGE SCALE GENOMIC DNA]</scope>
    <source>
        <strain evidence="1">EAD_L_NR</strain>
    </source>
</reference>
<dbReference type="AlphaFoldDB" id="A0AAV8VHB2"/>
<organism evidence="1 2">
    <name type="scientific">Exocentrus adspersus</name>
    <dbReference type="NCBI Taxonomy" id="1586481"/>
    <lineage>
        <taxon>Eukaryota</taxon>
        <taxon>Metazoa</taxon>
        <taxon>Ecdysozoa</taxon>
        <taxon>Arthropoda</taxon>
        <taxon>Hexapoda</taxon>
        <taxon>Insecta</taxon>
        <taxon>Pterygota</taxon>
        <taxon>Neoptera</taxon>
        <taxon>Endopterygota</taxon>
        <taxon>Coleoptera</taxon>
        <taxon>Polyphaga</taxon>
        <taxon>Cucujiformia</taxon>
        <taxon>Chrysomeloidea</taxon>
        <taxon>Cerambycidae</taxon>
        <taxon>Lamiinae</taxon>
        <taxon>Acanthocinini</taxon>
        <taxon>Exocentrus</taxon>
    </lineage>
</organism>
<dbReference type="EMBL" id="JANEYG010000092">
    <property type="protein sequence ID" value="KAJ8913530.1"/>
    <property type="molecule type" value="Genomic_DNA"/>
</dbReference>
<evidence type="ECO:0000313" key="1">
    <source>
        <dbReference type="EMBL" id="KAJ8913530.1"/>
    </source>
</evidence>
<evidence type="ECO:0000313" key="2">
    <source>
        <dbReference type="Proteomes" id="UP001159042"/>
    </source>
</evidence>
<comment type="caution">
    <text evidence="1">The sequence shown here is derived from an EMBL/GenBank/DDBJ whole genome shotgun (WGS) entry which is preliminary data.</text>
</comment>
<protein>
    <submittedName>
        <fullName evidence="1">Uncharacterized protein</fullName>
    </submittedName>
</protein>